<dbReference type="InterPro" id="IPR029064">
    <property type="entry name" value="Ribosomal_eL30-like_sf"/>
</dbReference>
<evidence type="ECO:0000256" key="4">
    <source>
        <dbReference type="ARBA" id="ARBA00022490"/>
    </source>
</evidence>
<keyword evidence="7 9" id="KW-0255">Endonuclease</keyword>
<dbReference type="SUPFAM" id="SSF55315">
    <property type="entry name" value="L30e-like"/>
    <property type="match status" value="1"/>
</dbReference>
<feature type="domain" description="eRF1/Pelota-like N-terminal" evidence="10">
    <location>
        <begin position="1"/>
        <end position="126"/>
    </location>
</feature>
<comment type="cofactor">
    <cofactor evidence="1 9">
        <name>a divalent metal cation</name>
        <dbReference type="ChEBI" id="CHEBI:60240"/>
    </cofactor>
</comment>
<organism evidence="11 12">
    <name type="scientific">Methanopyrus kandleri</name>
    <dbReference type="NCBI Taxonomy" id="2320"/>
    <lineage>
        <taxon>Archaea</taxon>
        <taxon>Methanobacteriati</taxon>
        <taxon>Methanobacteriota</taxon>
        <taxon>Methanomada group</taxon>
        <taxon>Methanopyri</taxon>
        <taxon>Methanopyrales</taxon>
        <taxon>Methanopyraceae</taxon>
        <taxon>Methanopyrus</taxon>
    </lineage>
</organism>
<dbReference type="GeneID" id="1477341"/>
<dbReference type="InterPro" id="IPR038069">
    <property type="entry name" value="Pelota/DOM34_N"/>
</dbReference>
<dbReference type="InterPro" id="IPR004405">
    <property type="entry name" value="TF_pelota"/>
</dbReference>
<dbReference type="InterPro" id="IPR005140">
    <property type="entry name" value="eRF1_Pelota-like_N"/>
</dbReference>
<dbReference type="InterPro" id="IPR058547">
    <property type="entry name" value="Pelota_N"/>
</dbReference>
<dbReference type="InterPro" id="IPR042226">
    <property type="entry name" value="eFR1_2_sf"/>
</dbReference>
<dbReference type="GO" id="GO:0032790">
    <property type="term" value="P:ribosome disassembly"/>
    <property type="evidence" value="ECO:0007669"/>
    <property type="project" value="TreeGrafter"/>
</dbReference>
<dbReference type="Pfam" id="PF26356">
    <property type="entry name" value="Pelota_N"/>
    <property type="match status" value="1"/>
</dbReference>
<dbReference type="Pfam" id="PF03465">
    <property type="entry name" value="eRF1_3"/>
    <property type="match status" value="1"/>
</dbReference>
<evidence type="ECO:0000256" key="9">
    <source>
        <dbReference type="HAMAP-Rule" id="MF_01853"/>
    </source>
</evidence>
<dbReference type="EC" id="3.1.-.-" evidence="9"/>
<dbReference type="AlphaFoldDB" id="A0A832T734"/>
<sequence length="353" mass="40007">MKVVEKDLDKGYIEVLPETLDDLWHLYHVVRKGDLVFALERRRVKDERAETIRRDKGERKPVYLGVRVEDVEFDKYANRLRIKGVIEHGPESGSHHTVNVTTGKRIKIVKDEWERKDLERIEEAEMSRPPVMLVAVDTGEGTIGIVRDYGLDVVARVRHNVPGKRGGDRRAEMRKFFHRLADEIERIAEEEGVEHIVVGGPGFVKSDFAEFLREERDIPAHVEDTGSAGEAGLIEMIRRGAVERAVEESRVAEEVKHLEEVFKRIGKGDDKVAYGVRECLKAAEFGAIDVLLVADEKFREAMVEGEEDVLNAVKYAERTGAEVLIVSTEHEWGERLRELGGIAALLRFSIPTG</sequence>
<dbReference type="SUPFAM" id="SSF159065">
    <property type="entry name" value="Dom34/Pelota N-terminal domain-like"/>
    <property type="match status" value="1"/>
</dbReference>
<proteinExistence type="inferred from homology"/>
<evidence type="ECO:0000259" key="10">
    <source>
        <dbReference type="SMART" id="SM01194"/>
    </source>
</evidence>
<evidence type="ECO:0000256" key="8">
    <source>
        <dbReference type="ARBA" id="ARBA00022801"/>
    </source>
</evidence>
<evidence type="ECO:0000256" key="3">
    <source>
        <dbReference type="ARBA" id="ARBA00009504"/>
    </source>
</evidence>
<evidence type="ECO:0000313" key="12">
    <source>
        <dbReference type="Proteomes" id="UP000619545"/>
    </source>
</evidence>
<dbReference type="InterPro" id="IPR005142">
    <property type="entry name" value="eRF1_3"/>
</dbReference>
<dbReference type="InterPro" id="IPR023521">
    <property type="entry name" value="Pelota_arc"/>
</dbReference>
<dbReference type="Gene3D" id="3.30.1330.30">
    <property type="match status" value="1"/>
</dbReference>
<keyword evidence="5 9" id="KW-0540">Nuclease</keyword>
<dbReference type="InterPro" id="IPR005141">
    <property type="entry name" value="eRF1_2"/>
</dbReference>
<comment type="subunit">
    <text evidence="9">Monomer.</text>
</comment>
<dbReference type="Pfam" id="PF03464">
    <property type="entry name" value="eRF1_2"/>
    <property type="match status" value="1"/>
</dbReference>
<dbReference type="SMR" id="A0A832T734"/>
<evidence type="ECO:0000256" key="1">
    <source>
        <dbReference type="ARBA" id="ARBA00001968"/>
    </source>
</evidence>
<protein>
    <recommendedName>
        <fullName evidence="9">Protein pelota homolog</fullName>
        <ecNumber evidence="9">3.1.-.-</ecNumber>
    </recommendedName>
</protein>
<dbReference type="PANTHER" id="PTHR10853:SF0">
    <property type="entry name" value="PROTEIN PELOTA HOMOLOG"/>
    <property type="match status" value="1"/>
</dbReference>
<dbReference type="HAMAP" id="MF_01853">
    <property type="entry name" value="PelO"/>
    <property type="match status" value="1"/>
</dbReference>
<reference evidence="11" key="1">
    <citation type="journal article" date="2020" name="bioRxiv">
        <title>A rank-normalized archaeal taxonomy based on genome phylogeny resolves widespread incomplete and uneven classifications.</title>
        <authorList>
            <person name="Rinke C."/>
            <person name="Chuvochina M."/>
            <person name="Mussig A.J."/>
            <person name="Chaumeil P.-A."/>
            <person name="Waite D.W."/>
            <person name="Whitman W.B."/>
            <person name="Parks D.H."/>
            <person name="Hugenholtz P."/>
        </authorList>
    </citation>
    <scope>NUCLEOTIDE SEQUENCE</scope>
    <source>
        <strain evidence="11">UBA8853</strain>
    </source>
</reference>
<dbReference type="RefSeq" id="WP_011018410.1">
    <property type="nucleotide sequence ID" value="NZ_DUJS01000004.1"/>
</dbReference>
<dbReference type="Proteomes" id="UP000619545">
    <property type="component" value="Unassembled WGS sequence"/>
</dbReference>
<dbReference type="SUPFAM" id="SSF53137">
    <property type="entry name" value="Translational machinery components"/>
    <property type="match status" value="1"/>
</dbReference>
<dbReference type="OMA" id="DDLWHLK"/>
<dbReference type="SMART" id="SM01194">
    <property type="entry name" value="eRF1_1"/>
    <property type="match status" value="1"/>
</dbReference>
<comment type="domain">
    <text evidence="9">The N-terminal domain has the RNA-binding Sm fold. It harbors the endoribonuclease activity.</text>
</comment>
<evidence type="ECO:0000313" key="11">
    <source>
        <dbReference type="EMBL" id="HII70824.1"/>
    </source>
</evidence>
<dbReference type="GO" id="GO:0071025">
    <property type="term" value="P:RNA surveillance"/>
    <property type="evidence" value="ECO:0007669"/>
    <property type="project" value="InterPro"/>
</dbReference>
<gene>
    <name evidence="9" type="primary">pelA</name>
    <name evidence="11" type="ORF">HA336_06305</name>
</gene>
<dbReference type="Gene3D" id="2.30.30.870">
    <property type="entry name" value="Pelota, domain A"/>
    <property type="match status" value="1"/>
</dbReference>
<dbReference type="NCBIfam" id="TIGR00111">
    <property type="entry name" value="pelota"/>
    <property type="match status" value="1"/>
</dbReference>
<evidence type="ECO:0000256" key="6">
    <source>
        <dbReference type="ARBA" id="ARBA00022723"/>
    </source>
</evidence>
<comment type="caution">
    <text evidence="11">The sequence shown here is derived from an EMBL/GenBank/DDBJ whole genome shotgun (WGS) entry which is preliminary data.</text>
</comment>
<dbReference type="GO" id="GO:0070966">
    <property type="term" value="P:nuclear-transcribed mRNA catabolic process, no-go decay"/>
    <property type="evidence" value="ECO:0007669"/>
    <property type="project" value="InterPro"/>
</dbReference>
<comment type="subcellular location">
    <subcellularLocation>
        <location evidence="2 9">Cytoplasm</location>
    </subcellularLocation>
</comment>
<evidence type="ECO:0000256" key="5">
    <source>
        <dbReference type="ARBA" id="ARBA00022722"/>
    </source>
</evidence>
<dbReference type="GO" id="GO:0070481">
    <property type="term" value="P:nuclear-transcribed mRNA catabolic process, non-stop decay"/>
    <property type="evidence" value="ECO:0007669"/>
    <property type="project" value="InterPro"/>
</dbReference>
<dbReference type="GO" id="GO:0005737">
    <property type="term" value="C:cytoplasm"/>
    <property type="evidence" value="ECO:0007669"/>
    <property type="project" value="UniProtKB-SubCell"/>
</dbReference>
<evidence type="ECO:0000256" key="2">
    <source>
        <dbReference type="ARBA" id="ARBA00004496"/>
    </source>
</evidence>
<dbReference type="PANTHER" id="PTHR10853">
    <property type="entry name" value="PELOTA"/>
    <property type="match status" value="1"/>
</dbReference>
<dbReference type="Gene3D" id="3.30.420.60">
    <property type="entry name" value="eRF1 domain 2"/>
    <property type="match status" value="1"/>
</dbReference>
<dbReference type="GO" id="GO:0004519">
    <property type="term" value="F:endonuclease activity"/>
    <property type="evidence" value="ECO:0007669"/>
    <property type="project" value="UniProtKB-UniRule"/>
</dbReference>
<accession>A0A832T734</accession>
<dbReference type="GO" id="GO:0016787">
    <property type="term" value="F:hydrolase activity"/>
    <property type="evidence" value="ECO:0007669"/>
    <property type="project" value="UniProtKB-KW"/>
</dbReference>
<keyword evidence="4 9" id="KW-0963">Cytoplasm</keyword>
<keyword evidence="8 9" id="KW-0378">Hydrolase</keyword>
<dbReference type="GO" id="GO:0070651">
    <property type="term" value="P:nonfunctional rRNA decay"/>
    <property type="evidence" value="ECO:0007669"/>
    <property type="project" value="TreeGrafter"/>
</dbReference>
<dbReference type="EMBL" id="DUJS01000004">
    <property type="protein sequence ID" value="HII70824.1"/>
    <property type="molecule type" value="Genomic_DNA"/>
</dbReference>
<comment type="function">
    <text evidence="9">May function in recognizing stalled ribosomes, interact with stem-loop structures in stalled mRNA molecules, and effect endonucleolytic cleavage of the mRNA. May play a role in the release non-functional ribosomes and degradation of damaged mRNAs. Has endoribonuclease activity.</text>
</comment>
<comment type="similarity">
    <text evidence="3 9">Belongs to the eukaryotic release factor 1 family. Pelota subfamily.</text>
</comment>
<evidence type="ECO:0000256" key="7">
    <source>
        <dbReference type="ARBA" id="ARBA00022759"/>
    </source>
</evidence>
<keyword evidence="6 9" id="KW-0479">Metal-binding</keyword>
<dbReference type="GO" id="GO:0046872">
    <property type="term" value="F:metal ion binding"/>
    <property type="evidence" value="ECO:0007669"/>
    <property type="project" value="UniProtKB-UniRule"/>
</dbReference>
<name>A0A832T734_9EURY</name>